<dbReference type="Proteomes" id="UP000726737">
    <property type="component" value="Unassembled WGS sequence"/>
</dbReference>
<dbReference type="AlphaFoldDB" id="A0A9P6TYQ2"/>
<evidence type="ECO:0000313" key="7">
    <source>
        <dbReference type="EMBL" id="KAG0251798.1"/>
    </source>
</evidence>
<keyword evidence="6" id="KW-0503">Monooxygenase</keyword>
<sequence>MLGNGVRWASTWRNFKTRARYSVLNPLQVHVRTLVEVATPVILERRRLEAEAADSGVEYKRPDDVMQRLLDNFDKYGFIDLEDVCGHIMILVLVSVHTTSDTSTNLLYYLGAFPQHMQKLYEEQCEVLDLIQQERELQRQELCQRGEPIPDDLDPSRDRDLSAAAIKKMVHMDSFVREIFRLRTERLSLVHQARKNISLSSGTIITKGSNVIINMQSAHLGPEQGEDTTEFRPWRFVGKSKAATKASADFLSFGMGKHACPGRFLAIQELKTIGVMMVSKYSKIEIQDPSKAKKVLRSRIGEPSITGLIFTSRE</sequence>
<organism evidence="7 8">
    <name type="scientific">Mortierella polycephala</name>
    <dbReference type="NCBI Taxonomy" id="41804"/>
    <lineage>
        <taxon>Eukaryota</taxon>
        <taxon>Fungi</taxon>
        <taxon>Fungi incertae sedis</taxon>
        <taxon>Mucoromycota</taxon>
        <taxon>Mortierellomycotina</taxon>
        <taxon>Mortierellomycetes</taxon>
        <taxon>Mortierellales</taxon>
        <taxon>Mortierellaceae</taxon>
        <taxon>Mortierella</taxon>
    </lineage>
</organism>
<comment type="caution">
    <text evidence="7">The sequence shown here is derived from an EMBL/GenBank/DDBJ whole genome shotgun (WGS) entry which is preliminary data.</text>
</comment>
<dbReference type="Gene3D" id="1.10.630.10">
    <property type="entry name" value="Cytochrome P450"/>
    <property type="match status" value="1"/>
</dbReference>
<dbReference type="InterPro" id="IPR017972">
    <property type="entry name" value="Cyt_P450_CS"/>
</dbReference>
<proteinExistence type="inferred from homology"/>
<dbReference type="GO" id="GO:0020037">
    <property type="term" value="F:heme binding"/>
    <property type="evidence" value="ECO:0007669"/>
    <property type="project" value="InterPro"/>
</dbReference>
<dbReference type="PRINTS" id="PR00465">
    <property type="entry name" value="EP450IV"/>
</dbReference>
<dbReference type="PANTHER" id="PTHR46206">
    <property type="entry name" value="CYTOCHROME P450"/>
    <property type="match status" value="1"/>
</dbReference>
<dbReference type="OrthoDB" id="1844152at2759"/>
<gene>
    <name evidence="7" type="ORF">BG011_007371</name>
</gene>
<comment type="cofactor">
    <cofactor evidence="1 5">
        <name>heme</name>
        <dbReference type="ChEBI" id="CHEBI:30413"/>
    </cofactor>
</comment>
<evidence type="ECO:0000256" key="6">
    <source>
        <dbReference type="RuleBase" id="RU000461"/>
    </source>
</evidence>
<reference evidence="7" key="1">
    <citation type="journal article" date="2020" name="Fungal Divers.">
        <title>Resolving the Mortierellaceae phylogeny through synthesis of multi-gene phylogenetics and phylogenomics.</title>
        <authorList>
            <person name="Vandepol N."/>
            <person name="Liber J."/>
            <person name="Desiro A."/>
            <person name="Na H."/>
            <person name="Kennedy M."/>
            <person name="Barry K."/>
            <person name="Grigoriev I.V."/>
            <person name="Miller A.N."/>
            <person name="O'Donnell K."/>
            <person name="Stajich J.E."/>
            <person name="Bonito G."/>
        </authorList>
    </citation>
    <scope>NUCLEOTIDE SEQUENCE</scope>
    <source>
        <strain evidence="7">KOD948</strain>
    </source>
</reference>
<dbReference type="GO" id="GO:0005506">
    <property type="term" value="F:iron ion binding"/>
    <property type="evidence" value="ECO:0007669"/>
    <property type="project" value="InterPro"/>
</dbReference>
<accession>A0A9P6TYQ2</accession>
<comment type="similarity">
    <text evidence="2 6">Belongs to the cytochrome P450 family.</text>
</comment>
<name>A0A9P6TYQ2_9FUNG</name>
<dbReference type="SUPFAM" id="SSF48264">
    <property type="entry name" value="Cytochrome P450"/>
    <property type="match status" value="1"/>
</dbReference>
<keyword evidence="8" id="KW-1185">Reference proteome</keyword>
<evidence type="ECO:0008006" key="9">
    <source>
        <dbReference type="Google" id="ProtNLM"/>
    </source>
</evidence>
<feature type="binding site" description="axial binding residue" evidence="5">
    <location>
        <position position="260"/>
    </location>
    <ligand>
        <name>heme</name>
        <dbReference type="ChEBI" id="CHEBI:30413"/>
    </ligand>
    <ligandPart>
        <name>Fe</name>
        <dbReference type="ChEBI" id="CHEBI:18248"/>
    </ligandPart>
</feature>
<dbReference type="Pfam" id="PF00067">
    <property type="entry name" value="p450"/>
    <property type="match status" value="2"/>
</dbReference>
<dbReference type="PANTHER" id="PTHR46206:SF7">
    <property type="entry name" value="P450, PUTATIVE (EUROFUNG)-RELATED"/>
    <property type="match status" value="1"/>
</dbReference>
<dbReference type="InterPro" id="IPR036396">
    <property type="entry name" value="Cyt_P450_sf"/>
</dbReference>
<dbReference type="PROSITE" id="PS00086">
    <property type="entry name" value="CYTOCHROME_P450"/>
    <property type="match status" value="1"/>
</dbReference>
<dbReference type="InterPro" id="IPR002403">
    <property type="entry name" value="Cyt_P450_E_grp-IV"/>
</dbReference>
<evidence type="ECO:0000313" key="8">
    <source>
        <dbReference type="Proteomes" id="UP000726737"/>
    </source>
</evidence>
<keyword evidence="5 6" id="KW-0349">Heme</keyword>
<dbReference type="GO" id="GO:0004497">
    <property type="term" value="F:monooxygenase activity"/>
    <property type="evidence" value="ECO:0007669"/>
    <property type="project" value="UniProtKB-KW"/>
</dbReference>
<evidence type="ECO:0000256" key="2">
    <source>
        <dbReference type="ARBA" id="ARBA00010617"/>
    </source>
</evidence>
<protein>
    <recommendedName>
        <fullName evidence="9">Cytochrome P450</fullName>
    </recommendedName>
</protein>
<keyword evidence="6" id="KW-0560">Oxidoreductase</keyword>
<evidence type="ECO:0000256" key="4">
    <source>
        <dbReference type="ARBA" id="ARBA00023004"/>
    </source>
</evidence>
<evidence type="ECO:0000256" key="3">
    <source>
        <dbReference type="ARBA" id="ARBA00022723"/>
    </source>
</evidence>
<dbReference type="InterPro" id="IPR001128">
    <property type="entry name" value="Cyt_P450"/>
</dbReference>
<evidence type="ECO:0000256" key="5">
    <source>
        <dbReference type="PIRSR" id="PIRSR602403-1"/>
    </source>
</evidence>
<dbReference type="GO" id="GO:0016705">
    <property type="term" value="F:oxidoreductase activity, acting on paired donors, with incorporation or reduction of molecular oxygen"/>
    <property type="evidence" value="ECO:0007669"/>
    <property type="project" value="InterPro"/>
</dbReference>
<keyword evidence="4 5" id="KW-0408">Iron</keyword>
<evidence type="ECO:0000256" key="1">
    <source>
        <dbReference type="ARBA" id="ARBA00001971"/>
    </source>
</evidence>
<keyword evidence="3 5" id="KW-0479">Metal-binding</keyword>
<dbReference type="EMBL" id="JAAAJA010000565">
    <property type="protein sequence ID" value="KAG0251798.1"/>
    <property type="molecule type" value="Genomic_DNA"/>
</dbReference>